<keyword evidence="2" id="KW-1185">Reference proteome</keyword>
<accession>A0A508SUI1</accession>
<organism evidence="1 2">
    <name type="scientific">Bradyrhizobium ivorense</name>
    <dbReference type="NCBI Taxonomy" id="2511166"/>
    <lineage>
        <taxon>Bacteria</taxon>
        <taxon>Pseudomonadati</taxon>
        <taxon>Pseudomonadota</taxon>
        <taxon>Alphaproteobacteria</taxon>
        <taxon>Hyphomicrobiales</taxon>
        <taxon>Nitrobacteraceae</taxon>
        <taxon>Bradyrhizobium</taxon>
    </lineage>
</organism>
<evidence type="ECO:0000313" key="1">
    <source>
        <dbReference type="EMBL" id="VIO64957.1"/>
    </source>
</evidence>
<sequence length="74" mass="8019">MKCFSRAKSMVVPYGSVDNLKVTVSVQPPEIRSSRTLGAALVIVAFRLQSRWLCSGPALWPANLVSLVSDQNTA</sequence>
<dbReference type="AlphaFoldDB" id="A0A508SUI1"/>
<name>A0A508SUI1_9BRAD</name>
<reference evidence="1" key="1">
    <citation type="submission" date="2019-02" db="EMBL/GenBank/DDBJ databases">
        <authorList>
            <person name="Pothier F.J."/>
        </authorList>
    </citation>
    <scope>NUCLEOTIDE SEQUENCE</scope>
    <source>
        <strain evidence="1">CI-1B</strain>
    </source>
</reference>
<evidence type="ECO:0000313" key="2">
    <source>
        <dbReference type="Proteomes" id="UP000328092"/>
    </source>
</evidence>
<gene>
    <name evidence="1" type="ORF">CI1B_00510</name>
</gene>
<dbReference type="Proteomes" id="UP000328092">
    <property type="component" value="Unassembled WGS sequence"/>
</dbReference>
<proteinExistence type="predicted"/>
<comment type="caution">
    <text evidence="1">The sequence shown here is derived from an EMBL/GenBank/DDBJ whole genome shotgun (WGS) entry which is preliminary data.</text>
</comment>
<protein>
    <submittedName>
        <fullName evidence="1">Uncharacterized protein</fullName>
    </submittedName>
</protein>
<dbReference type="EMBL" id="CAADFC020000003">
    <property type="protein sequence ID" value="VIO64957.1"/>
    <property type="molecule type" value="Genomic_DNA"/>
</dbReference>